<protein>
    <submittedName>
        <fullName evidence="3">Diguanylate cyclase</fullName>
    </submittedName>
</protein>
<feature type="transmembrane region" description="Helical" evidence="1">
    <location>
        <begin position="161"/>
        <end position="181"/>
    </location>
</feature>
<evidence type="ECO:0000313" key="4">
    <source>
        <dbReference type="Proteomes" id="UP000315103"/>
    </source>
</evidence>
<dbReference type="GO" id="GO:0005886">
    <property type="term" value="C:plasma membrane"/>
    <property type="evidence" value="ECO:0007669"/>
    <property type="project" value="TreeGrafter"/>
</dbReference>
<feature type="domain" description="GGDEF" evidence="2">
    <location>
        <begin position="221"/>
        <end position="355"/>
    </location>
</feature>
<dbReference type="GO" id="GO:0052621">
    <property type="term" value="F:diguanylate cyclase activity"/>
    <property type="evidence" value="ECO:0007669"/>
    <property type="project" value="TreeGrafter"/>
</dbReference>
<dbReference type="InterPro" id="IPR029787">
    <property type="entry name" value="Nucleotide_cyclase"/>
</dbReference>
<keyword evidence="1" id="KW-1133">Transmembrane helix</keyword>
<dbReference type="OrthoDB" id="9759607at2"/>
<comment type="caution">
    <text evidence="3">The sequence shown here is derived from an EMBL/GenBank/DDBJ whole genome shotgun (WGS) entry which is preliminary data.</text>
</comment>
<dbReference type="InterPro" id="IPR050469">
    <property type="entry name" value="Diguanylate_Cyclase"/>
</dbReference>
<keyword evidence="1" id="KW-0812">Transmembrane</keyword>
<dbReference type="FunFam" id="3.30.70.270:FF:000001">
    <property type="entry name" value="Diguanylate cyclase domain protein"/>
    <property type="match status" value="1"/>
</dbReference>
<keyword evidence="4" id="KW-1185">Reference proteome</keyword>
<organism evidence="3 4">
    <name type="scientific">Salinicoccus cyprini</name>
    <dbReference type="NCBI Taxonomy" id="2493691"/>
    <lineage>
        <taxon>Bacteria</taxon>
        <taxon>Bacillati</taxon>
        <taxon>Bacillota</taxon>
        <taxon>Bacilli</taxon>
        <taxon>Bacillales</taxon>
        <taxon>Staphylococcaceae</taxon>
        <taxon>Salinicoccus</taxon>
    </lineage>
</organism>
<dbReference type="InterPro" id="IPR043128">
    <property type="entry name" value="Rev_trsase/Diguanyl_cyclase"/>
</dbReference>
<dbReference type="PANTHER" id="PTHR45138:SF9">
    <property type="entry name" value="DIGUANYLATE CYCLASE DGCM-RELATED"/>
    <property type="match status" value="1"/>
</dbReference>
<accession>A0A558AVK2</accession>
<feature type="transmembrane region" description="Helical" evidence="1">
    <location>
        <begin position="34"/>
        <end position="56"/>
    </location>
</feature>
<feature type="transmembrane region" description="Helical" evidence="1">
    <location>
        <begin position="6"/>
        <end position="22"/>
    </location>
</feature>
<feature type="transmembrane region" description="Helical" evidence="1">
    <location>
        <begin position="130"/>
        <end position="149"/>
    </location>
</feature>
<proteinExistence type="predicted"/>
<dbReference type="Proteomes" id="UP000315103">
    <property type="component" value="Unassembled WGS sequence"/>
</dbReference>
<dbReference type="SUPFAM" id="SSF55073">
    <property type="entry name" value="Nucleotide cyclase"/>
    <property type="match status" value="1"/>
</dbReference>
<name>A0A558AVK2_9STAP</name>
<feature type="transmembrane region" description="Helical" evidence="1">
    <location>
        <begin position="107"/>
        <end position="123"/>
    </location>
</feature>
<gene>
    <name evidence="3" type="ORF">FO441_07720</name>
</gene>
<dbReference type="PANTHER" id="PTHR45138">
    <property type="entry name" value="REGULATORY COMPONENTS OF SENSORY TRANSDUCTION SYSTEM"/>
    <property type="match status" value="1"/>
</dbReference>
<dbReference type="EMBL" id="VMSJ01000002">
    <property type="protein sequence ID" value="TVT28290.1"/>
    <property type="molecule type" value="Genomic_DNA"/>
</dbReference>
<feature type="transmembrane region" description="Helical" evidence="1">
    <location>
        <begin position="62"/>
        <end position="78"/>
    </location>
</feature>
<reference evidence="3 4" key="1">
    <citation type="submission" date="2019-07" db="EMBL/GenBank/DDBJ databases">
        <title>Salinicoccus cyprini sp. nov., isolated from gastro-intestinal tract of mirror carp, Cyprinus carpio var. specularis, collected from Gobind Sagar Reservoir, Himachal Pradesh, India.</title>
        <authorList>
            <person name="Talwar C."/>
            <person name="Singh A.K."/>
            <person name="Lal R."/>
            <person name="Negi R.K."/>
        </authorList>
    </citation>
    <scope>NUCLEOTIDE SEQUENCE [LARGE SCALE GENOMIC DNA]</scope>
    <source>
        <strain evidence="3 4">CT19</strain>
    </source>
</reference>
<dbReference type="PROSITE" id="PS50887">
    <property type="entry name" value="GGDEF"/>
    <property type="match status" value="1"/>
</dbReference>
<keyword evidence="1" id="KW-0472">Membrane</keyword>
<dbReference type="SMART" id="SM00267">
    <property type="entry name" value="GGDEF"/>
    <property type="match status" value="1"/>
</dbReference>
<dbReference type="RefSeq" id="WP_145288200.1">
    <property type="nucleotide sequence ID" value="NZ_VMSJ01000002.1"/>
</dbReference>
<dbReference type="CDD" id="cd01949">
    <property type="entry name" value="GGDEF"/>
    <property type="match status" value="1"/>
</dbReference>
<dbReference type="InterPro" id="IPR000160">
    <property type="entry name" value="GGDEF_dom"/>
</dbReference>
<dbReference type="Gene3D" id="3.30.70.270">
    <property type="match status" value="1"/>
</dbReference>
<sequence>MFLDMIVLFSMLVAFLYLYFQIKWKMEPLLQSRLYESIFGGLMGGFISILLNYYAVGTHHEIYFSLSMVALMLVLMFNSSQAYLVSSGVFFGWAALSPWAIATVSPGVLLTVMASVFIAYSILKKLGDYVLGISLVLVVVILYFTTLVMNTGDPAVAMEVAFYYFLLAAISMALSISLIDYMTRSHRLFRQYEEEASIDGLTGLYNRRAFDSKVDALDSGKNVSLMILDIDFFKSFNDRFGHPEGDKILRAVSRKMQSVVGEAGILSRNGGEEFAIILKGKTRDEAFEIAERLRTTIEHSRYIMHNGEFVGITISIGLASYPEQVDRIGKLYKTADEHLYIAKKLGRNQVCCEKQKDLIVADTPHT</sequence>
<dbReference type="NCBIfam" id="TIGR00254">
    <property type="entry name" value="GGDEF"/>
    <property type="match status" value="1"/>
</dbReference>
<dbReference type="GO" id="GO:0043709">
    <property type="term" value="P:cell adhesion involved in single-species biofilm formation"/>
    <property type="evidence" value="ECO:0007669"/>
    <property type="project" value="TreeGrafter"/>
</dbReference>
<dbReference type="GO" id="GO:1902201">
    <property type="term" value="P:negative regulation of bacterial-type flagellum-dependent cell motility"/>
    <property type="evidence" value="ECO:0007669"/>
    <property type="project" value="TreeGrafter"/>
</dbReference>
<evidence type="ECO:0000259" key="2">
    <source>
        <dbReference type="PROSITE" id="PS50887"/>
    </source>
</evidence>
<dbReference type="AlphaFoldDB" id="A0A558AVK2"/>
<evidence type="ECO:0000313" key="3">
    <source>
        <dbReference type="EMBL" id="TVT28290.1"/>
    </source>
</evidence>
<evidence type="ECO:0000256" key="1">
    <source>
        <dbReference type="SAM" id="Phobius"/>
    </source>
</evidence>
<dbReference type="Pfam" id="PF00990">
    <property type="entry name" value="GGDEF"/>
    <property type="match status" value="1"/>
</dbReference>